<dbReference type="Pfam" id="PF00582">
    <property type="entry name" value="Usp"/>
    <property type="match status" value="1"/>
</dbReference>
<proteinExistence type="predicted"/>
<evidence type="ECO:0000313" key="3">
    <source>
        <dbReference type="Proteomes" id="UP000265515"/>
    </source>
</evidence>
<dbReference type="Gramene" id="GBG84194">
    <property type="protein sequence ID" value="GBG84194"/>
    <property type="gene ID" value="CBR_g38165"/>
</dbReference>
<keyword evidence="3" id="KW-1185">Reference proteome</keyword>
<evidence type="ECO:0000313" key="2">
    <source>
        <dbReference type="EMBL" id="GBG84194.1"/>
    </source>
</evidence>
<dbReference type="InterPro" id="IPR006016">
    <property type="entry name" value="UspA"/>
</dbReference>
<organism evidence="2 3">
    <name type="scientific">Chara braunii</name>
    <name type="common">Braun's stonewort</name>
    <dbReference type="NCBI Taxonomy" id="69332"/>
    <lineage>
        <taxon>Eukaryota</taxon>
        <taxon>Viridiplantae</taxon>
        <taxon>Streptophyta</taxon>
        <taxon>Charophyceae</taxon>
        <taxon>Charales</taxon>
        <taxon>Characeae</taxon>
        <taxon>Chara</taxon>
    </lineage>
</organism>
<name>A0A388LPG7_CHABU</name>
<dbReference type="PANTHER" id="PTHR31964:SF113">
    <property type="entry name" value="USPA DOMAIN-CONTAINING PROTEIN"/>
    <property type="match status" value="1"/>
</dbReference>
<dbReference type="STRING" id="69332.A0A388LPG7"/>
<dbReference type="InterPro" id="IPR014729">
    <property type="entry name" value="Rossmann-like_a/b/a_fold"/>
</dbReference>
<feature type="domain" description="UspA" evidence="1">
    <location>
        <begin position="5"/>
        <end position="151"/>
    </location>
</feature>
<dbReference type="OMA" id="GENICKV"/>
<dbReference type="OrthoDB" id="843225at2759"/>
<reference evidence="2 3" key="1">
    <citation type="journal article" date="2018" name="Cell">
        <title>The Chara Genome: Secondary Complexity and Implications for Plant Terrestrialization.</title>
        <authorList>
            <person name="Nishiyama T."/>
            <person name="Sakayama H."/>
            <person name="Vries J.D."/>
            <person name="Buschmann H."/>
            <person name="Saint-Marcoux D."/>
            <person name="Ullrich K.K."/>
            <person name="Haas F.B."/>
            <person name="Vanderstraeten L."/>
            <person name="Becker D."/>
            <person name="Lang D."/>
            <person name="Vosolsobe S."/>
            <person name="Rombauts S."/>
            <person name="Wilhelmsson P.K.I."/>
            <person name="Janitza P."/>
            <person name="Kern R."/>
            <person name="Heyl A."/>
            <person name="Rumpler F."/>
            <person name="Villalobos L.I.A.C."/>
            <person name="Clay J.M."/>
            <person name="Skokan R."/>
            <person name="Toyoda A."/>
            <person name="Suzuki Y."/>
            <person name="Kagoshima H."/>
            <person name="Schijlen E."/>
            <person name="Tajeshwar N."/>
            <person name="Catarino B."/>
            <person name="Hetherington A.J."/>
            <person name="Saltykova A."/>
            <person name="Bonnot C."/>
            <person name="Breuninger H."/>
            <person name="Symeonidi A."/>
            <person name="Radhakrishnan G.V."/>
            <person name="Van Nieuwerburgh F."/>
            <person name="Deforce D."/>
            <person name="Chang C."/>
            <person name="Karol K.G."/>
            <person name="Hedrich R."/>
            <person name="Ulvskov P."/>
            <person name="Glockner G."/>
            <person name="Delwiche C.F."/>
            <person name="Petrasek J."/>
            <person name="Van de Peer Y."/>
            <person name="Friml J."/>
            <person name="Beilby M."/>
            <person name="Dolan L."/>
            <person name="Kohara Y."/>
            <person name="Sugano S."/>
            <person name="Fujiyama A."/>
            <person name="Delaux P.-M."/>
            <person name="Quint M."/>
            <person name="TheiBen G."/>
            <person name="Hagemann M."/>
            <person name="Harholt J."/>
            <person name="Dunand C."/>
            <person name="Zachgo S."/>
            <person name="Langdale J."/>
            <person name="Maumus F."/>
            <person name="Straeten D.V.D."/>
            <person name="Gould S.B."/>
            <person name="Rensing S.A."/>
        </authorList>
    </citation>
    <scope>NUCLEOTIDE SEQUENCE [LARGE SCALE GENOMIC DNA]</scope>
    <source>
        <strain evidence="2 3">S276</strain>
    </source>
</reference>
<gene>
    <name evidence="2" type="ORF">CBR_g38165</name>
</gene>
<evidence type="ECO:0000259" key="1">
    <source>
        <dbReference type="Pfam" id="PF00582"/>
    </source>
</evidence>
<dbReference type="AlphaFoldDB" id="A0A388LPG7"/>
<accession>A0A388LPG7</accession>
<protein>
    <recommendedName>
        <fullName evidence="1">UspA domain-containing protein</fullName>
    </recommendedName>
</protein>
<dbReference type="SUPFAM" id="SSF52402">
    <property type="entry name" value="Adenine nucleotide alpha hydrolases-like"/>
    <property type="match status" value="1"/>
</dbReference>
<sequence length="158" mass="17540">MTNERRVVVAVDESEQSFHALRWAIDHVLRRESDTVTLLHVQQQATLYAGPAGPSYFVPSEVLRTFKERNDVVTRSVTLKAKDACDKARIASMVRVAVGDPRDVICEQLEMLDADLLIMGSRGLSAIGRTFLGSVSDYCVNHAKCPVVVVRKDARAKQ</sequence>
<dbReference type="PANTHER" id="PTHR31964">
    <property type="entry name" value="ADENINE NUCLEOTIDE ALPHA HYDROLASES-LIKE SUPERFAMILY PROTEIN"/>
    <property type="match status" value="1"/>
</dbReference>
<dbReference type="EMBL" id="BFEA01000467">
    <property type="protein sequence ID" value="GBG84194.1"/>
    <property type="molecule type" value="Genomic_DNA"/>
</dbReference>
<dbReference type="InterPro" id="IPR006015">
    <property type="entry name" value="Universal_stress_UspA"/>
</dbReference>
<dbReference type="PRINTS" id="PR01438">
    <property type="entry name" value="UNVRSLSTRESS"/>
</dbReference>
<comment type="caution">
    <text evidence="2">The sequence shown here is derived from an EMBL/GenBank/DDBJ whole genome shotgun (WGS) entry which is preliminary data.</text>
</comment>
<dbReference type="CDD" id="cd23659">
    <property type="entry name" value="USP_At3g01520-like"/>
    <property type="match status" value="1"/>
</dbReference>
<dbReference type="Gene3D" id="3.40.50.620">
    <property type="entry name" value="HUPs"/>
    <property type="match status" value="1"/>
</dbReference>
<dbReference type="Proteomes" id="UP000265515">
    <property type="component" value="Unassembled WGS sequence"/>
</dbReference>